<dbReference type="Pfam" id="PF00072">
    <property type="entry name" value="Response_reg"/>
    <property type="match status" value="1"/>
</dbReference>
<sequence>MKLLIIDDNQPLAEGLVAYFEDVGVEGVIADSAEKAKILFLQQPFDGAIVDFYLPGADGVRWVQWALEKKPNFRWVLYTGSLSYNLSKRLQGVGLSDRWVFRKPKACADDLLAALSIGMK</sequence>
<protein>
    <recommendedName>
        <fullName evidence="2">Response regulatory domain-containing protein</fullName>
    </recommendedName>
</protein>
<dbReference type="CDD" id="cd00156">
    <property type="entry name" value="REC"/>
    <property type="match status" value="1"/>
</dbReference>
<gene>
    <name evidence="3" type="ORF">A2557_09125</name>
</gene>
<reference evidence="3 4" key="1">
    <citation type="journal article" date="2016" name="Nat. Commun.">
        <title>Thousands of microbial genomes shed light on interconnected biogeochemical processes in an aquifer system.</title>
        <authorList>
            <person name="Anantharaman K."/>
            <person name="Brown C.T."/>
            <person name="Hug L.A."/>
            <person name="Sharon I."/>
            <person name="Castelle C.J."/>
            <person name="Probst A.J."/>
            <person name="Thomas B.C."/>
            <person name="Singh A."/>
            <person name="Wilkins M.J."/>
            <person name="Karaoz U."/>
            <person name="Brodie E.L."/>
            <person name="Williams K.H."/>
            <person name="Hubbard S.S."/>
            <person name="Banfield J.F."/>
        </authorList>
    </citation>
    <scope>NUCLEOTIDE SEQUENCE [LARGE SCALE GENOMIC DNA]</scope>
</reference>
<dbReference type="PROSITE" id="PS50110">
    <property type="entry name" value="RESPONSE_REGULATORY"/>
    <property type="match status" value="1"/>
</dbReference>
<name>A0A1F6GU51_9PROT</name>
<organism evidence="3 4">
    <name type="scientific">Candidatus Lambdaproteobacteria bacterium RIFOXYD2_FULL_56_26</name>
    <dbReference type="NCBI Taxonomy" id="1817773"/>
    <lineage>
        <taxon>Bacteria</taxon>
        <taxon>Pseudomonadati</taxon>
        <taxon>Pseudomonadota</taxon>
        <taxon>Candidatus Lambdaproteobacteria</taxon>
    </lineage>
</organism>
<evidence type="ECO:0000313" key="3">
    <source>
        <dbReference type="EMBL" id="OGH01726.1"/>
    </source>
</evidence>
<proteinExistence type="predicted"/>
<comment type="caution">
    <text evidence="3">The sequence shown here is derived from an EMBL/GenBank/DDBJ whole genome shotgun (WGS) entry which is preliminary data.</text>
</comment>
<feature type="domain" description="Response regulatory" evidence="2">
    <location>
        <begin position="2"/>
        <end position="120"/>
    </location>
</feature>
<feature type="modified residue" description="4-aspartylphosphate" evidence="1">
    <location>
        <position position="51"/>
    </location>
</feature>
<accession>A0A1F6GU51</accession>
<dbReference type="GO" id="GO:0000160">
    <property type="term" value="P:phosphorelay signal transduction system"/>
    <property type="evidence" value="ECO:0007669"/>
    <property type="project" value="InterPro"/>
</dbReference>
<keyword evidence="1" id="KW-0597">Phosphoprotein</keyword>
<evidence type="ECO:0000256" key="1">
    <source>
        <dbReference type="PROSITE-ProRule" id="PRU00169"/>
    </source>
</evidence>
<dbReference type="InterPro" id="IPR011006">
    <property type="entry name" value="CheY-like_superfamily"/>
</dbReference>
<evidence type="ECO:0000313" key="4">
    <source>
        <dbReference type="Proteomes" id="UP000177583"/>
    </source>
</evidence>
<dbReference type="AlphaFoldDB" id="A0A1F6GU51"/>
<evidence type="ECO:0000259" key="2">
    <source>
        <dbReference type="PROSITE" id="PS50110"/>
    </source>
</evidence>
<dbReference type="SUPFAM" id="SSF52172">
    <property type="entry name" value="CheY-like"/>
    <property type="match status" value="1"/>
</dbReference>
<dbReference type="EMBL" id="MFNF01000029">
    <property type="protein sequence ID" value="OGH01726.1"/>
    <property type="molecule type" value="Genomic_DNA"/>
</dbReference>
<dbReference type="Gene3D" id="3.40.50.2300">
    <property type="match status" value="1"/>
</dbReference>
<dbReference type="Proteomes" id="UP000177583">
    <property type="component" value="Unassembled WGS sequence"/>
</dbReference>
<dbReference type="InterPro" id="IPR001789">
    <property type="entry name" value="Sig_transdc_resp-reg_receiver"/>
</dbReference>